<dbReference type="GO" id="GO:0005829">
    <property type="term" value="C:cytosol"/>
    <property type="evidence" value="ECO:0007669"/>
    <property type="project" value="TreeGrafter"/>
</dbReference>
<dbReference type="GO" id="GO:0010738">
    <property type="term" value="P:regulation of protein kinase A signaling"/>
    <property type="evidence" value="ECO:0007669"/>
    <property type="project" value="TreeGrafter"/>
</dbReference>
<feature type="region of interest" description="Disordered" evidence="1">
    <location>
        <begin position="174"/>
        <end position="246"/>
    </location>
</feature>
<organism evidence="3 4">
    <name type="scientific">Meganyctiphanes norvegica</name>
    <name type="common">Northern krill</name>
    <name type="synonym">Thysanopoda norvegica</name>
    <dbReference type="NCBI Taxonomy" id="48144"/>
    <lineage>
        <taxon>Eukaryota</taxon>
        <taxon>Metazoa</taxon>
        <taxon>Ecdysozoa</taxon>
        <taxon>Arthropoda</taxon>
        <taxon>Crustacea</taxon>
        <taxon>Multicrustacea</taxon>
        <taxon>Malacostraca</taxon>
        <taxon>Eumalacostraca</taxon>
        <taxon>Eucarida</taxon>
        <taxon>Euphausiacea</taxon>
        <taxon>Euphausiidae</taxon>
        <taxon>Meganyctiphanes</taxon>
    </lineage>
</organism>
<dbReference type="Pfam" id="PF10469">
    <property type="entry name" value="AKAP7_NLS"/>
    <property type="match status" value="1"/>
</dbReference>
<dbReference type="Gene3D" id="3.90.1140.10">
    <property type="entry name" value="Cyclic phosphodiesterase"/>
    <property type="match status" value="1"/>
</dbReference>
<feature type="domain" description="A-kinase anchor protein 7-like phosphoesterase" evidence="2">
    <location>
        <begin position="254"/>
        <end position="311"/>
    </location>
</feature>
<evidence type="ECO:0000313" key="4">
    <source>
        <dbReference type="Proteomes" id="UP001497623"/>
    </source>
</evidence>
<dbReference type="AlphaFoldDB" id="A0AAV2QG60"/>
<feature type="compositionally biased region" description="Basic and acidic residues" evidence="1">
    <location>
        <begin position="175"/>
        <end position="196"/>
    </location>
</feature>
<feature type="compositionally biased region" description="Basic and acidic residues" evidence="1">
    <location>
        <begin position="14"/>
        <end position="26"/>
    </location>
</feature>
<accession>A0AAV2QG60</accession>
<protein>
    <recommendedName>
        <fullName evidence="2">A-kinase anchor protein 7-like phosphoesterase domain-containing protein</fullName>
    </recommendedName>
</protein>
<feature type="compositionally biased region" description="Basic residues" evidence="1">
    <location>
        <begin position="225"/>
        <end position="235"/>
    </location>
</feature>
<dbReference type="GO" id="GO:0034237">
    <property type="term" value="F:protein kinase A regulatory subunit binding"/>
    <property type="evidence" value="ECO:0007669"/>
    <property type="project" value="TreeGrafter"/>
</dbReference>
<feature type="compositionally biased region" description="Basic and acidic residues" evidence="1">
    <location>
        <begin position="42"/>
        <end position="56"/>
    </location>
</feature>
<dbReference type="InterPro" id="IPR019510">
    <property type="entry name" value="AKAP7-like_phosphoesterase"/>
</dbReference>
<dbReference type="PANTHER" id="PTHR15934:SF2">
    <property type="entry name" value="A-KINASE ANCHOR PROTEIN 7-LIKE PHOSPHOESTERASE DOMAIN-CONTAINING PROTEIN"/>
    <property type="match status" value="1"/>
</dbReference>
<gene>
    <name evidence="3" type="ORF">MNOR_LOCUS12564</name>
</gene>
<evidence type="ECO:0000256" key="1">
    <source>
        <dbReference type="SAM" id="MobiDB-lite"/>
    </source>
</evidence>
<dbReference type="PANTHER" id="PTHR15934">
    <property type="entry name" value="RNA 2',3'-CYCLIC PHOSPHODIESTERASE"/>
    <property type="match status" value="1"/>
</dbReference>
<feature type="region of interest" description="Disordered" evidence="1">
    <location>
        <begin position="42"/>
        <end position="65"/>
    </location>
</feature>
<dbReference type="Proteomes" id="UP001497623">
    <property type="component" value="Unassembled WGS sequence"/>
</dbReference>
<keyword evidence="4" id="KW-1185">Reference proteome</keyword>
<comment type="caution">
    <text evidence="3">The sequence shown here is derived from an EMBL/GenBank/DDBJ whole genome shotgun (WGS) entry which is preliminary data.</text>
</comment>
<dbReference type="InterPro" id="IPR052641">
    <property type="entry name" value="AKAP7_isoform_gamma"/>
</dbReference>
<name>A0AAV2QG60_MEGNR</name>
<sequence>MEVPSHSESIDENLDSKIKGTTKNKLEQKLDFDERIKAYKTEENCHDNANDKKKVSSDYTPQNKGNVNVNENKIFDSAINTPGTSKEINIELSKELLKSSPSHFESSNIDKETCIEGLSDHEGGHSSFVPPRMLMSACSMTTSYNSEVDDLSMSQFSEDLSSGKFDTEYGEFDSLENKEESHSLENPEELNFKENDTDNTNTLKENNFESQKREGENNDLSEGGKKKKRRKKKNKNKVESQGTEEEVKKINIRPNYFVGIQISNPKIHEAIVKVQEDLLIYENNIYRALVDVATAHITLLVAYLPDETAVALNTNLAGPLGKQF</sequence>
<evidence type="ECO:0000313" key="3">
    <source>
        <dbReference type="EMBL" id="CAL4084939.1"/>
    </source>
</evidence>
<dbReference type="EMBL" id="CAXKWB010006908">
    <property type="protein sequence ID" value="CAL4084939.1"/>
    <property type="molecule type" value="Genomic_DNA"/>
</dbReference>
<feature type="region of interest" description="Disordered" evidence="1">
    <location>
        <begin position="1"/>
        <end position="26"/>
    </location>
</feature>
<proteinExistence type="predicted"/>
<reference evidence="3 4" key="1">
    <citation type="submission" date="2024-05" db="EMBL/GenBank/DDBJ databases">
        <authorList>
            <person name="Wallberg A."/>
        </authorList>
    </citation>
    <scope>NUCLEOTIDE SEQUENCE [LARGE SCALE GENOMIC DNA]</scope>
</reference>
<feature type="compositionally biased region" description="Basic and acidic residues" evidence="1">
    <location>
        <begin position="206"/>
        <end position="216"/>
    </location>
</feature>
<evidence type="ECO:0000259" key="2">
    <source>
        <dbReference type="Pfam" id="PF10469"/>
    </source>
</evidence>
<feature type="non-terminal residue" evidence="3">
    <location>
        <position position="324"/>
    </location>
</feature>